<dbReference type="CDD" id="cd00038">
    <property type="entry name" value="CAP_ED"/>
    <property type="match status" value="1"/>
</dbReference>
<proteinExistence type="predicted"/>
<dbReference type="NCBIfam" id="NF045989">
    <property type="entry name" value="TransRegFnrLRhodb"/>
    <property type="match status" value="1"/>
</dbReference>
<organism evidence="6 7">
    <name type="scientific">Sulfitobacter alexandrii</name>
    <dbReference type="NCBI Taxonomy" id="1917485"/>
    <lineage>
        <taxon>Bacteria</taxon>
        <taxon>Pseudomonadati</taxon>
        <taxon>Pseudomonadota</taxon>
        <taxon>Alphaproteobacteria</taxon>
        <taxon>Rhodobacterales</taxon>
        <taxon>Roseobacteraceae</taxon>
        <taxon>Sulfitobacter</taxon>
    </lineage>
</organism>
<protein>
    <submittedName>
        <fullName evidence="6">Transcriptional regulator</fullName>
    </submittedName>
</protein>
<dbReference type="InterPro" id="IPR018335">
    <property type="entry name" value="Tscrpt_reg_HTH_Crp-type_CS"/>
</dbReference>
<dbReference type="SMART" id="SM00100">
    <property type="entry name" value="cNMP"/>
    <property type="match status" value="1"/>
</dbReference>
<evidence type="ECO:0000256" key="2">
    <source>
        <dbReference type="ARBA" id="ARBA00023125"/>
    </source>
</evidence>
<evidence type="ECO:0000259" key="5">
    <source>
        <dbReference type="PROSITE" id="PS51063"/>
    </source>
</evidence>
<dbReference type="PROSITE" id="PS50042">
    <property type="entry name" value="CNMP_BINDING_3"/>
    <property type="match status" value="1"/>
</dbReference>
<evidence type="ECO:0000256" key="3">
    <source>
        <dbReference type="ARBA" id="ARBA00023163"/>
    </source>
</evidence>
<dbReference type="Proteomes" id="UP000181897">
    <property type="component" value="Chromosome"/>
</dbReference>
<dbReference type="PROSITE" id="PS00042">
    <property type="entry name" value="HTH_CRP_1"/>
    <property type="match status" value="1"/>
</dbReference>
<dbReference type="GO" id="GO:0003700">
    <property type="term" value="F:DNA-binding transcription factor activity"/>
    <property type="evidence" value="ECO:0007669"/>
    <property type="project" value="InterPro"/>
</dbReference>
<dbReference type="Gene3D" id="1.10.10.10">
    <property type="entry name" value="Winged helix-like DNA-binding domain superfamily/Winged helix DNA-binding domain"/>
    <property type="match status" value="1"/>
</dbReference>
<feature type="domain" description="Cyclic nucleotide-binding" evidence="4">
    <location>
        <begin position="21"/>
        <end position="138"/>
    </location>
</feature>
<evidence type="ECO:0000313" key="7">
    <source>
        <dbReference type="Proteomes" id="UP000181897"/>
    </source>
</evidence>
<dbReference type="InterPro" id="IPR014710">
    <property type="entry name" value="RmlC-like_jellyroll"/>
</dbReference>
<dbReference type="CDD" id="cd00092">
    <property type="entry name" value="HTH_CRP"/>
    <property type="match status" value="1"/>
</dbReference>
<keyword evidence="3" id="KW-0804">Transcription</keyword>
<evidence type="ECO:0000259" key="4">
    <source>
        <dbReference type="PROSITE" id="PS50042"/>
    </source>
</evidence>
<dbReference type="PANTHER" id="PTHR24567">
    <property type="entry name" value="CRP FAMILY TRANSCRIPTIONAL REGULATORY PROTEIN"/>
    <property type="match status" value="1"/>
</dbReference>
<dbReference type="Pfam" id="PF00027">
    <property type="entry name" value="cNMP_binding"/>
    <property type="match status" value="1"/>
</dbReference>
<gene>
    <name evidence="6" type="ORF">BOO69_03025</name>
</gene>
<dbReference type="SUPFAM" id="SSF46785">
    <property type="entry name" value="Winged helix' DNA-binding domain"/>
    <property type="match status" value="1"/>
</dbReference>
<dbReference type="KEGG" id="suam:BOO69_03025"/>
<dbReference type="InterPro" id="IPR036388">
    <property type="entry name" value="WH-like_DNA-bd_sf"/>
</dbReference>
<dbReference type="InterPro" id="IPR018490">
    <property type="entry name" value="cNMP-bd_dom_sf"/>
</dbReference>
<dbReference type="InterPro" id="IPR012318">
    <property type="entry name" value="HTH_CRP"/>
</dbReference>
<sequence>MAIPSLARVKCSDCPIRHRAVCARCDEDELQILESMKSYRSFAAGEAILWRGEPLSFVASLVSGVASLSKTMEDGRTQMVGLLLPSDFIGRPGRSRIEFDVTATTDVTLCCFDRKPFERLVDETPHVAQRLMELALDELDAARDWMLLLGRKSAREKIATFIEMLARRSRGTEPVPDGPIQLPMTRDQIANYLGLTLETVSRQFSALKKEGVIDFTDRRRFEVRDIIALQDATGDDADGGILS</sequence>
<dbReference type="PRINTS" id="PR00034">
    <property type="entry name" value="HTHCRP"/>
</dbReference>
<evidence type="ECO:0000256" key="1">
    <source>
        <dbReference type="ARBA" id="ARBA00023015"/>
    </source>
</evidence>
<keyword evidence="1" id="KW-0805">Transcription regulation</keyword>
<dbReference type="OrthoDB" id="667966at2"/>
<dbReference type="STRING" id="1917485.BOO69_03025"/>
<dbReference type="PROSITE" id="PS51063">
    <property type="entry name" value="HTH_CRP_2"/>
    <property type="match status" value="1"/>
</dbReference>
<keyword evidence="7" id="KW-1185">Reference proteome</keyword>
<dbReference type="GO" id="GO:0003677">
    <property type="term" value="F:DNA binding"/>
    <property type="evidence" value="ECO:0007669"/>
    <property type="project" value="UniProtKB-KW"/>
</dbReference>
<dbReference type="PANTHER" id="PTHR24567:SF75">
    <property type="entry name" value="FUMARATE AND NITRATE REDUCTION REGULATORY PROTEIN"/>
    <property type="match status" value="1"/>
</dbReference>
<evidence type="ECO:0000313" key="6">
    <source>
        <dbReference type="EMBL" id="APE42501.1"/>
    </source>
</evidence>
<dbReference type="InterPro" id="IPR050397">
    <property type="entry name" value="Env_Response_Regulators"/>
</dbReference>
<name>A0A1J0WDV4_9RHOB</name>
<keyword evidence="2" id="KW-0238">DNA-binding</keyword>
<dbReference type="AlphaFoldDB" id="A0A1J0WDV4"/>
<dbReference type="InterPro" id="IPR000595">
    <property type="entry name" value="cNMP-bd_dom"/>
</dbReference>
<reference evidence="6 7" key="1">
    <citation type="submission" date="2016-11" db="EMBL/GenBank/DDBJ databases">
        <title>Complete genome sequence of Sulfitobacter sp. AM1-D1, a toxic bacteria associated with marine dinoflagellate Alexandrium minutum in East China Sea.</title>
        <authorList>
            <person name="Yang Q."/>
            <person name="Zhang X."/>
            <person name="Tian X."/>
        </authorList>
    </citation>
    <scope>NUCLEOTIDE SEQUENCE [LARGE SCALE GENOMIC DNA]</scope>
    <source>
        <strain evidence="6 7">AM1-D1</strain>
    </source>
</reference>
<dbReference type="RefSeq" id="WP_071970183.1">
    <property type="nucleotide sequence ID" value="NZ_CP018076.1"/>
</dbReference>
<dbReference type="SUPFAM" id="SSF51206">
    <property type="entry name" value="cAMP-binding domain-like"/>
    <property type="match status" value="1"/>
</dbReference>
<dbReference type="InterPro" id="IPR036390">
    <property type="entry name" value="WH_DNA-bd_sf"/>
</dbReference>
<dbReference type="Gene3D" id="2.60.120.10">
    <property type="entry name" value="Jelly Rolls"/>
    <property type="match status" value="1"/>
</dbReference>
<dbReference type="SMART" id="SM00419">
    <property type="entry name" value="HTH_CRP"/>
    <property type="match status" value="1"/>
</dbReference>
<accession>A0A1J0WDV4</accession>
<dbReference type="GO" id="GO:0005829">
    <property type="term" value="C:cytosol"/>
    <property type="evidence" value="ECO:0007669"/>
    <property type="project" value="TreeGrafter"/>
</dbReference>
<feature type="domain" description="HTH crp-type" evidence="5">
    <location>
        <begin position="152"/>
        <end position="227"/>
    </location>
</feature>
<dbReference type="EMBL" id="CP018076">
    <property type="protein sequence ID" value="APE42501.1"/>
    <property type="molecule type" value="Genomic_DNA"/>
</dbReference>
<dbReference type="Pfam" id="PF13545">
    <property type="entry name" value="HTH_Crp_2"/>
    <property type="match status" value="1"/>
</dbReference>